<dbReference type="STRING" id="166486.ERS852572_02233"/>
<dbReference type="Proteomes" id="UP000095350">
    <property type="component" value="Unassembled WGS sequence"/>
</dbReference>
<proteinExistence type="inferred from homology"/>
<dbReference type="EMBL" id="CYXZ01000016">
    <property type="protein sequence ID" value="CUN16781.1"/>
    <property type="molecule type" value="Genomic_DNA"/>
</dbReference>
<accession>A0A173UP25</accession>
<dbReference type="InterPro" id="IPR001638">
    <property type="entry name" value="Solute-binding_3/MltF_N"/>
</dbReference>
<dbReference type="AlphaFoldDB" id="A0A173UP25"/>
<evidence type="ECO:0000313" key="9">
    <source>
        <dbReference type="Proteomes" id="UP000095350"/>
    </source>
</evidence>
<evidence type="ECO:0000259" key="7">
    <source>
        <dbReference type="SMART" id="SM00062"/>
    </source>
</evidence>
<evidence type="ECO:0000256" key="5">
    <source>
        <dbReference type="SAM" id="MobiDB-lite"/>
    </source>
</evidence>
<dbReference type="PROSITE" id="PS51257">
    <property type="entry name" value="PROKAR_LIPOPROTEIN"/>
    <property type="match status" value="1"/>
</dbReference>
<dbReference type="InterPro" id="IPR018313">
    <property type="entry name" value="SBP_3_CS"/>
</dbReference>
<dbReference type="PaxDb" id="166486-ERS852572_02233"/>
<feature type="chain" id="PRO_5039684470" evidence="6">
    <location>
        <begin position="29"/>
        <end position="284"/>
    </location>
</feature>
<feature type="region of interest" description="Disordered" evidence="5">
    <location>
        <begin position="28"/>
        <end position="60"/>
    </location>
</feature>
<comment type="similarity">
    <text evidence="2 4">Belongs to the bacterial solute-binding protein 3 family.</text>
</comment>
<dbReference type="CDD" id="cd13711">
    <property type="entry name" value="PBP2_Ngo0372_TcyA"/>
    <property type="match status" value="1"/>
</dbReference>
<evidence type="ECO:0000256" key="2">
    <source>
        <dbReference type="ARBA" id="ARBA00010333"/>
    </source>
</evidence>
<comment type="subcellular location">
    <subcellularLocation>
        <location evidence="1">Cell envelope</location>
    </subcellularLocation>
</comment>
<dbReference type="PANTHER" id="PTHR35936">
    <property type="entry name" value="MEMBRANE-BOUND LYTIC MUREIN TRANSGLYCOSYLASE F"/>
    <property type="match status" value="1"/>
</dbReference>
<evidence type="ECO:0000256" key="4">
    <source>
        <dbReference type="RuleBase" id="RU003744"/>
    </source>
</evidence>
<dbReference type="Pfam" id="PF00497">
    <property type="entry name" value="SBP_bac_3"/>
    <property type="match status" value="1"/>
</dbReference>
<reference evidence="8 9" key="1">
    <citation type="submission" date="2015-09" db="EMBL/GenBank/DDBJ databases">
        <authorList>
            <consortium name="Pathogen Informatics"/>
        </authorList>
    </citation>
    <scope>NUCLEOTIDE SEQUENCE [LARGE SCALE GENOMIC DNA]</scope>
    <source>
        <strain evidence="8 9">2789STDY5834960</strain>
    </source>
</reference>
<evidence type="ECO:0000256" key="3">
    <source>
        <dbReference type="ARBA" id="ARBA00022729"/>
    </source>
</evidence>
<dbReference type="SUPFAM" id="SSF53850">
    <property type="entry name" value="Periplasmic binding protein-like II"/>
    <property type="match status" value="1"/>
</dbReference>
<feature type="signal peptide" evidence="6">
    <location>
        <begin position="1"/>
        <end position="28"/>
    </location>
</feature>
<dbReference type="PROSITE" id="PS01039">
    <property type="entry name" value="SBP_BACTERIAL_3"/>
    <property type="match status" value="1"/>
</dbReference>
<dbReference type="PANTHER" id="PTHR35936:SF34">
    <property type="entry name" value="ABC TRANSPORTER EXTRACELLULAR-BINDING PROTEIN YCKB-RELATED"/>
    <property type="match status" value="1"/>
</dbReference>
<sequence>MKKKVISILLTAVLATGMAACGSNSNTAGNSANNTADNAQNTAETSTESTGSADSAEKPVLTVGMEGTYAPYTYHDENGTLTGFEVDMANAIGEKMGYDVQFVETEWDSITAALDAGNFDVVMNQVTITDERKEKFDFSTPYIYSKPVLIVAADNTDINSFEDINGKKAAEGLTSNFSDIARSYGAEIVGQDKFALAMECVLSGEADCAINDELTYAYWKQQKGGEDSTKIVAESDNVNSSAIMVKKGNDELIEKLNSAIDELLADGTVKEISEKYFGMDVSQP</sequence>
<evidence type="ECO:0000313" key="8">
    <source>
        <dbReference type="EMBL" id="CUN16781.1"/>
    </source>
</evidence>
<evidence type="ECO:0000256" key="6">
    <source>
        <dbReference type="SAM" id="SignalP"/>
    </source>
</evidence>
<dbReference type="Gene3D" id="3.40.190.10">
    <property type="entry name" value="Periplasmic binding protein-like II"/>
    <property type="match status" value="2"/>
</dbReference>
<feature type="compositionally biased region" description="Low complexity" evidence="5">
    <location>
        <begin position="28"/>
        <end position="54"/>
    </location>
</feature>
<dbReference type="OrthoDB" id="9811552at2"/>
<feature type="domain" description="Solute-binding protein family 3/N-terminal" evidence="7">
    <location>
        <begin position="60"/>
        <end position="280"/>
    </location>
</feature>
<name>A0A173UP25_9FIRM</name>
<dbReference type="SMART" id="SM00062">
    <property type="entry name" value="PBPb"/>
    <property type="match status" value="1"/>
</dbReference>
<dbReference type="RefSeq" id="WP_055194644.1">
    <property type="nucleotide sequence ID" value="NZ_CABIYH010000016.1"/>
</dbReference>
<protein>
    <submittedName>
        <fullName evidence="8">Probable amino-acid ABC transporter-binding protein HI_1080</fullName>
    </submittedName>
</protein>
<keyword evidence="3 6" id="KW-0732">Signal</keyword>
<organism evidence="8 9">
    <name type="scientific">Roseburia intestinalis</name>
    <dbReference type="NCBI Taxonomy" id="166486"/>
    <lineage>
        <taxon>Bacteria</taxon>
        <taxon>Bacillati</taxon>
        <taxon>Bacillota</taxon>
        <taxon>Clostridia</taxon>
        <taxon>Lachnospirales</taxon>
        <taxon>Lachnospiraceae</taxon>
        <taxon>Roseburia</taxon>
    </lineage>
</organism>
<dbReference type="GO" id="GO:0030313">
    <property type="term" value="C:cell envelope"/>
    <property type="evidence" value="ECO:0007669"/>
    <property type="project" value="UniProtKB-SubCell"/>
</dbReference>
<evidence type="ECO:0000256" key="1">
    <source>
        <dbReference type="ARBA" id="ARBA00004196"/>
    </source>
</evidence>
<gene>
    <name evidence="8" type="ORF">ERS852572_02233</name>
</gene>